<gene>
    <name evidence="2" type="ORF">FHETE_7599</name>
</gene>
<evidence type="ECO:0000313" key="3">
    <source>
        <dbReference type="Proteomes" id="UP000567885"/>
    </source>
</evidence>
<reference evidence="2 3" key="1">
    <citation type="submission" date="2020-05" db="EMBL/GenBank/DDBJ databases">
        <title>Identification and distribution of gene clusters putatively required for synthesis of sphingolipid metabolism inhibitors in phylogenetically diverse species of the filamentous fungus Fusarium.</title>
        <authorList>
            <person name="Kim H.-S."/>
            <person name="Busman M."/>
            <person name="Brown D.W."/>
            <person name="Divon H."/>
            <person name="Uhlig S."/>
            <person name="Proctor R.H."/>
        </authorList>
    </citation>
    <scope>NUCLEOTIDE SEQUENCE [LARGE SCALE GENOMIC DNA]</scope>
    <source>
        <strain evidence="2 3">NRRL 20693</strain>
    </source>
</reference>
<dbReference type="EMBL" id="JAAGWQ010000151">
    <property type="protein sequence ID" value="KAF5663219.1"/>
    <property type="molecule type" value="Genomic_DNA"/>
</dbReference>
<feature type="region of interest" description="Disordered" evidence="1">
    <location>
        <begin position="1"/>
        <end position="24"/>
    </location>
</feature>
<protein>
    <submittedName>
        <fullName evidence="2">Quinate permease</fullName>
    </submittedName>
</protein>
<dbReference type="Proteomes" id="UP000567885">
    <property type="component" value="Unassembled WGS sequence"/>
</dbReference>
<proteinExistence type="predicted"/>
<accession>A0A8H5T071</accession>
<name>A0A8H5T071_FUSHE</name>
<evidence type="ECO:0000256" key="1">
    <source>
        <dbReference type="SAM" id="MobiDB-lite"/>
    </source>
</evidence>
<comment type="caution">
    <text evidence="2">The sequence shown here is derived from an EMBL/GenBank/DDBJ whole genome shotgun (WGS) entry which is preliminary data.</text>
</comment>
<evidence type="ECO:0000313" key="2">
    <source>
        <dbReference type="EMBL" id="KAF5663219.1"/>
    </source>
</evidence>
<dbReference type="OrthoDB" id="5100126at2759"/>
<organism evidence="2 3">
    <name type="scientific">Fusarium heterosporum</name>
    <dbReference type="NCBI Taxonomy" id="42747"/>
    <lineage>
        <taxon>Eukaryota</taxon>
        <taxon>Fungi</taxon>
        <taxon>Dikarya</taxon>
        <taxon>Ascomycota</taxon>
        <taxon>Pezizomycotina</taxon>
        <taxon>Sordariomycetes</taxon>
        <taxon>Hypocreomycetidae</taxon>
        <taxon>Hypocreales</taxon>
        <taxon>Nectriaceae</taxon>
        <taxon>Fusarium</taxon>
        <taxon>Fusarium heterosporum species complex</taxon>
    </lineage>
</organism>
<sequence length="167" mass="18374">MQTINPALLTYQTSNAPSHRDGSSNPITATVLIVSDQESISSASPYSNIGRQELWMGSVGFTDRFTRGSLGYGQTSQDVPLTYEPTPLEPLFGLQESLQEFPTPTVEQSWTPFGNKMGGDLGWVFGVLQSGYVEAPIKVVHNGTERVFTREMYISRSFRQGGEGSRM</sequence>
<dbReference type="AlphaFoldDB" id="A0A8H5T071"/>
<keyword evidence="3" id="KW-1185">Reference proteome</keyword>